<dbReference type="Gene3D" id="2.60.40.10">
    <property type="entry name" value="Immunoglobulins"/>
    <property type="match status" value="1"/>
</dbReference>
<feature type="chain" id="PRO_5046319985" evidence="2">
    <location>
        <begin position="24"/>
        <end position="735"/>
    </location>
</feature>
<keyword evidence="1" id="KW-1133">Transmembrane helix</keyword>
<dbReference type="InterPro" id="IPR013783">
    <property type="entry name" value="Ig-like_fold"/>
</dbReference>
<reference evidence="5" key="1">
    <citation type="journal article" date="2019" name="Int. J. Syst. Evol. Microbiol.">
        <title>The Global Catalogue of Microorganisms (GCM) 10K type strain sequencing project: providing services to taxonomists for standard genome sequencing and annotation.</title>
        <authorList>
            <consortium name="The Broad Institute Genomics Platform"/>
            <consortium name="The Broad Institute Genome Sequencing Center for Infectious Disease"/>
            <person name="Wu L."/>
            <person name="Ma J."/>
        </authorList>
    </citation>
    <scope>NUCLEOTIDE SEQUENCE [LARGE SCALE GENOMIC DNA]</scope>
    <source>
        <strain evidence="5">KCTC 52165</strain>
    </source>
</reference>
<feature type="signal peptide" evidence="2">
    <location>
        <begin position="1"/>
        <end position="23"/>
    </location>
</feature>
<dbReference type="SUPFAM" id="SSF49265">
    <property type="entry name" value="Fibronectin type III"/>
    <property type="match status" value="1"/>
</dbReference>
<proteinExistence type="predicted"/>
<dbReference type="PROSITE" id="PS50853">
    <property type="entry name" value="FN3"/>
    <property type="match status" value="1"/>
</dbReference>
<evidence type="ECO:0000259" key="3">
    <source>
        <dbReference type="PROSITE" id="PS50853"/>
    </source>
</evidence>
<keyword evidence="1" id="KW-0472">Membrane</keyword>
<evidence type="ECO:0000256" key="1">
    <source>
        <dbReference type="SAM" id="Phobius"/>
    </source>
</evidence>
<protein>
    <submittedName>
        <fullName evidence="4">Phage tail protein</fullName>
    </submittedName>
</protein>
<organism evidence="4 5">
    <name type="scientific">Aquamicrobium soli</name>
    <dbReference type="NCBI Taxonomy" id="1811518"/>
    <lineage>
        <taxon>Bacteria</taxon>
        <taxon>Pseudomonadati</taxon>
        <taxon>Pseudomonadota</taxon>
        <taxon>Alphaproteobacteria</taxon>
        <taxon>Hyphomicrobiales</taxon>
        <taxon>Phyllobacteriaceae</taxon>
        <taxon>Aquamicrobium</taxon>
    </lineage>
</organism>
<gene>
    <name evidence="4" type="ORF">ACFOHJ_23515</name>
</gene>
<feature type="transmembrane region" description="Helical" evidence="1">
    <location>
        <begin position="62"/>
        <end position="85"/>
    </location>
</feature>
<evidence type="ECO:0000256" key="2">
    <source>
        <dbReference type="SAM" id="SignalP"/>
    </source>
</evidence>
<dbReference type="EMBL" id="JBHRTK010000032">
    <property type="protein sequence ID" value="MFC3209193.1"/>
    <property type="molecule type" value="Genomic_DNA"/>
</dbReference>
<dbReference type="InterPro" id="IPR036116">
    <property type="entry name" value="FN3_sf"/>
</dbReference>
<dbReference type="Proteomes" id="UP001595583">
    <property type="component" value="Unassembled WGS sequence"/>
</dbReference>
<dbReference type="RefSeq" id="WP_378225379.1">
    <property type="nucleotide sequence ID" value="NZ_JBHRTK010000032.1"/>
</dbReference>
<feature type="transmembrane region" description="Helical" evidence="1">
    <location>
        <begin position="33"/>
        <end position="55"/>
    </location>
</feature>
<sequence>MRKLIYAAFLLGTTALYPAPAAAMPPVVGFLGGLLTAIGAPALGGAIAGIGGFSAAGFAAGYGFAGSLLGGALIKIGLSLGISYLTSLLRPRPPVPNPGARLVNMRQEVSFFDFAYGLVRKGGPVAFWKATDGKRYYDVILAAHEINRVRTRFLDEPEVTLNGTGFVQEASFKSGGRSRVQIAEYLGAAGQVAAAILMTAFPAQWTSAHDMAGLAHAVVVAENTKQEDFQKVYKTGREPVYTALIEAKKVYDPRDETQTLGVSSSYKWTTNAALIIADWITSPDGLGRSVDWDDVAAEADASDVTVTDRNGNTHPKWQLSGVYSAADDRETVRAQLGVACDCFFYEDSEGKVGFHVGRWIEPDVTIEDDDIVSVRYSEGQPGTEVANAFVVEYTEAAQGYRQAAAAAYVVDAQDEAYNESSLQVFWTPNHNQAVRVEKRLLNVARAQYTLSQVLKYQGARLLTKRFFRQHHVEAGIDMTFEVDKLSRNDDGITWTVEAHSVTGPQDFEFNAAVEEPAPPARGSFEVSKDIPEPANVAAVVETFSGGAAIKVTWDESLRDSLLYQLRFRIHNPVGDWTTVNVPPGQFFQRILGLVDGDAYDVQARTISATGQASKWVPNSGGNEDSPTLSVTIVVDPVAPIGLDTPTASGGTGQFNAIFTTKNDTHLATVAIYKVASGGTLNRTSDIVAPPYGVSLGLGYSLPIASAAGAFDIYMEPFNRSGVAGPLAGPFGVTVS</sequence>
<comment type="caution">
    <text evidence="4">The sequence shown here is derived from an EMBL/GenBank/DDBJ whole genome shotgun (WGS) entry which is preliminary data.</text>
</comment>
<evidence type="ECO:0000313" key="5">
    <source>
        <dbReference type="Proteomes" id="UP001595583"/>
    </source>
</evidence>
<feature type="domain" description="Fibronectin type-III" evidence="3">
    <location>
        <begin position="532"/>
        <end position="627"/>
    </location>
</feature>
<keyword evidence="2" id="KW-0732">Signal</keyword>
<dbReference type="Pfam" id="PF13550">
    <property type="entry name" value="Phage-tail_3"/>
    <property type="match status" value="1"/>
</dbReference>
<accession>A0ABV7KFS4</accession>
<keyword evidence="1" id="KW-0812">Transmembrane</keyword>
<dbReference type="InterPro" id="IPR032876">
    <property type="entry name" value="J_dom"/>
</dbReference>
<evidence type="ECO:0000313" key="4">
    <source>
        <dbReference type="EMBL" id="MFC3209193.1"/>
    </source>
</evidence>
<keyword evidence="5" id="KW-1185">Reference proteome</keyword>
<name>A0ABV7KFS4_9HYPH</name>
<dbReference type="InterPro" id="IPR003961">
    <property type="entry name" value="FN3_dom"/>
</dbReference>